<reference evidence="2 3" key="1">
    <citation type="journal article" date="2020" name="BMC Genomics">
        <title>Intraspecific diversification of the crop wild relative Brassica cretica Lam. using demographic model selection.</title>
        <authorList>
            <person name="Kioukis A."/>
            <person name="Michalopoulou V.A."/>
            <person name="Briers L."/>
            <person name="Pirintsos S."/>
            <person name="Studholme D.J."/>
            <person name="Pavlidis P."/>
            <person name="Sarris P.F."/>
        </authorList>
    </citation>
    <scope>NUCLEOTIDE SEQUENCE [LARGE SCALE GENOMIC DNA]</scope>
    <source>
        <strain evidence="3">cv. PFS-1207/04</strain>
    </source>
</reference>
<evidence type="ECO:0000313" key="2">
    <source>
        <dbReference type="EMBL" id="KAF3568191.1"/>
    </source>
</evidence>
<evidence type="ECO:0000313" key="3">
    <source>
        <dbReference type="Proteomes" id="UP000266723"/>
    </source>
</evidence>
<evidence type="ECO:0000256" key="1">
    <source>
        <dbReference type="SAM" id="MobiDB-lite"/>
    </source>
</evidence>
<dbReference type="EMBL" id="QGKV02000759">
    <property type="protein sequence ID" value="KAF3568191.1"/>
    <property type="molecule type" value="Genomic_DNA"/>
</dbReference>
<gene>
    <name evidence="2" type="ORF">DY000_02016136</name>
</gene>
<feature type="region of interest" description="Disordered" evidence="1">
    <location>
        <begin position="1"/>
        <end position="71"/>
    </location>
</feature>
<feature type="compositionally biased region" description="Basic and acidic residues" evidence="1">
    <location>
        <begin position="26"/>
        <end position="43"/>
    </location>
</feature>
<protein>
    <submittedName>
        <fullName evidence="2">Uncharacterized protein</fullName>
    </submittedName>
</protein>
<organism evidence="2 3">
    <name type="scientific">Brassica cretica</name>
    <name type="common">Mustard</name>
    <dbReference type="NCBI Taxonomy" id="69181"/>
    <lineage>
        <taxon>Eukaryota</taxon>
        <taxon>Viridiplantae</taxon>
        <taxon>Streptophyta</taxon>
        <taxon>Embryophyta</taxon>
        <taxon>Tracheophyta</taxon>
        <taxon>Spermatophyta</taxon>
        <taxon>Magnoliopsida</taxon>
        <taxon>eudicotyledons</taxon>
        <taxon>Gunneridae</taxon>
        <taxon>Pentapetalae</taxon>
        <taxon>rosids</taxon>
        <taxon>malvids</taxon>
        <taxon>Brassicales</taxon>
        <taxon>Brassicaceae</taxon>
        <taxon>Brassiceae</taxon>
        <taxon>Brassica</taxon>
    </lineage>
</organism>
<name>A0ABQ7D7I8_BRACR</name>
<proteinExistence type="predicted"/>
<sequence>MGKRRRKSRKGATKERQKGGQAGPEQSRRETLSKINKGFREQEPGQIPEPTAQEGRYQCPRGRWANRSSGLRRLKHPIPSGILAFGVTSTATTVIKRRTASH</sequence>
<comment type="caution">
    <text evidence="2">The sequence shown here is derived from an EMBL/GenBank/DDBJ whole genome shotgun (WGS) entry which is preliminary data.</text>
</comment>
<keyword evidence="3" id="KW-1185">Reference proteome</keyword>
<dbReference type="Proteomes" id="UP000266723">
    <property type="component" value="Unassembled WGS sequence"/>
</dbReference>
<feature type="compositionally biased region" description="Basic residues" evidence="1">
    <location>
        <begin position="1"/>
        <end position="11"/>
    </location>
</feature>
<accession>A0ABQ7D7I8</accession>